<dbReference type="InterPro" id="IPR012347">
    <property type="entry name" value="Ferritin-like"/>
</dbReference>
<dbReference type="PANTHER" id="PTHR36933:SF1">
    <property type="entry name" value="SLL0788 PROTEIN"/>
    <property type="match status" value="1"/>
</dbReference>
<comment type="caution">
    <text evidence="3">The sequence shown here is derived from an EMBL/GenBank/DDBJ whole genome shotgun (WGS) entry which is preliminary data.</text>
</comment>
<evidence type="ECO:0000313" key="3">
    <source>
        <dbReference type="EMBL" id="KKB08555.1"/>
    </source>
</evidence>
<dbReference type="STRING" id="443610.VE25_18130"/>
<dbReference type="AlphaFoldDB" id="A0A0F5FJ30"/>
<dbReference type="Proteomes" id="UP000033632">
    <property type="component" value="Unassembled WGS sequence"/>
</dbReference>
<keyword evidence="1" id="KW-0732">Signal</keyword>
<evidence type="ECO:0000313" key="4">
    <source>
        <dbReference type="Proteomes" id="UP000033632"/>
    </source>
</evidence>
<name>A0A0F5FJ30_9HYPH</name>
<dbReference type="PATRIC" id="fig|443610.3.peg.1934"/>
<keyword evidence="4" id="KW-1185">Reference proteome</keyword>
<sequence length="119" mass="12581">MRTFLASAAVTLVLAGAAFAQADHSGHGAPAGESPATAAYAQANADMHAAMEIDYTGDPDIDFLLSMIPHHQGAIDMARVVIEHGSDSEIRALAEEIISAQEAEIAQMREWLAERGHAE</sequence>
<dbReference type="Gene3D" id="1.20.1260.10">
    <property type="match status" value="1"/>
</dbReference>
<feature type="domain" description="DUF305" evidence="2">
    <location>
        <begin position="42"/>
        <end position="112"/>
    </location>
</feature>
<evidence type="ECO:0000256" key="1">
    <source>
        <dbReference type="SAM" id="SignalP"/>
    </source>
</evidence>
<accession>A0A0F5FJ30</accession>
<feature type="chain" id="PRO_5002486490" description="DUF305 domain-containing protein" evidence="1">
    <location>
        <begin position="23"/>
        <end position="119"/>
    </location>
</feature>
<protein>
    <recommendedName>
        <fullName evidence="2">DUF305 domain-containing protein</fullName>
    </recommendedName>
</protein>
<feature type="signal peptide" evidence="1">
    <location>
        <begin position="1"/>
        <end position="22"/>
    </location>
</feature>
<dbReference type="InterPro" id="IPR005183">
    <property type="entry name" value="DUF305_CopM-like"/>
</dbReference>
<proteinExistence type="predicted"/>
<dbReference type="PANTHER" id="PTHR36933">
    <property type="entry name" value="SLL0788 PROTEIN"/>
    <property type="match status" value="1"/>
</dbReference>
<reference evidence="3 4" key="1">
    <citation type="submission" date="2015-03" db="EMBL/GenBank/DDBJ databases">
        <authorList>
            <person name="Hassan Y.I."/>
            <person name="Lepp D."/>
            <person name="Li X.-Z."/>
            <person name="Zhou T."/>
        </authorList>
    </citation>
    <scope>NUCLEOTIDE SEQUENCE [LARGE SCALE GENOMIC DNA]</scope>
    <source>
        <strain evidence="3 4">BD-c194</strain>
    </source>
</reference>
<evidence type="ECO:0000259" key="2">
    <source>
        <dbReference type="Pfam" id="PF03713"/>
    </source>
</evidence>
<gene>
    <name evidence="3" type="ORF">VE25_18130</name>
</gene>
<dbReference type="EMBL" id="JZEX01000155">
    <property type="protein sequence ID" value="KKB08555.1"/>
    <property type="molecule type" value="Genomic_DNA"/>
</dbReference>
<dbReference type="Pfam" id="PF03713">
    <property type="entry name" value="DUF305"/>
    <property type="match status" value="1"/>
</dbReference>
<dbReference type="OrthoDB" id="517560at2"/>
<organism evidence="3 4">
    <name type="scientific">Devosia geojensis</name>
    <dbReference type="NCBI Taxonomy" id="443610"/>
    <lineage>
        <taxon>Bacteria</taxon>
        <taxon>Pseudomonadati</taxon>
        <taxon>Pseudomonadota</taxon>
        <taxon>Alphaproteobacteria</taxon>
        <taxon>Hyphomicrobiales</taxon>
        <taxon>Devosiaceae</taxon>
        <taxon>Devosia</taxon>
    </lineage>
</organism>